<dbReference type="GO" id="GO:0000166">
    <property type="term" value="F:nucleotide binding"/>
    <property type="evidence" value="ECO:0007669"/>
    <property type="project" value="InterPro"/>
</dbReference>
<sequence>MTRKIRLGVVGLGRVASSHLPAIEELRDKVTLQAIVSRDPEKAARAAEGWDNAKLYTTFEEAVQDPDIDAFLLLLPHDLHAPYAIQAMQAGKHVLIEKPMALNYWEGQQMVEAAEQNGVTLMVGQSRRYFAPVMKSIEKIRNGEIGELFTIHAMLLAYIDKPAVDWWKDVKHIGGFIIPLWGSHILDYIVWAYGELPETVYAQGYSHNANWDGEDEVAISLKFAGNRMANVMMSFNAGRVPGDEEGLGGTRIWSTQDSVYVRYMTGTKGILHLKDEHELWDNGEQVICPSKHGSNFTWQLEEFIDSLLEQRVPLAAGHEVLGVMRVMDAIFASMLANRVIRLDEVGLERERTHD</sequence>
<dbReference type="RefSeq" id="WP_126140131.1">
    <property type="nucleotide sequence ID" value="NZ_RXHU01000015.1"/>
</dbReference>
<evidence type="ECO:0000256" key="2">
    <source>
        <dbReference type="ARBA" id="ARBA00023002"/>
    </source>
</evidence>
<dbReference type="SUPFAM" id="SSF51735">
    <property type="entry name" value="NAD(P)-binding Rossmann-fold domains"/>
    <property type="match status" value="1"/>
</dbReference>
<dbReference type="Gene3D" id="3.40.50.720">
    <property type="entry name" value="NAD(P)-binding Rossmann-like Domain"/>
    <property type="match status" value="1"/>
</dbReference>
<dbReference type="Gene3D" id="3.30.360.10">
    <property type="entry name" value="Dihydrodipicolinate Reductase, domain 2"/>
    <property type="match status" value="1"/>
</dbReference>
<dbReference type="InterPro" id="IPR050463">
    <property type="entry name" value="Gfo/Idh/MocA_oxidrdct_glycsds"/>
</dbReference>
<evidence type="ECO:0000313" key="6">
    <source>
        <dbReference type="Proteomes" id="UP000276128"/>
    </source>
</evidence>
<keyword evidence="6" id="KW-1185">Reference proteome</keyword>
<feature type="domain" description="Gfo/Idh/MocA-like oxidoreductase C-terminal" evidence="4">
    <location>
        <begin position="138"/>
        <end position="339"/>
    </location>
</feature>
<dbReference type="GO" id="GO:0016491">
    <property type="term" value="F:oxidoreductase activity"/>
    <property type="evidence" value="ECO:0007669"/>
    <property type="project" value="UniProtKB-KW"/>
</dbReference>
<name>A0A430JHZ0_9BACL</name>
<dbReference type="OrthoDB" id="9815825at2"/>
<proteinExistence type="inferred from homology"/>
<gene>
    <name evidence="5" type="ORF">EJQ19_05185</name>
</gene>
<dbReference type="Pfam" id="PF01408">
    <property type="entry name" value="GFO_IDH_MocA"/>
    <property type="match status" value="1"/>
</dbReference>
<evidence type="ECO:0000313" key="5">
    <source>
        <dbReference type="EMBL" id="RTE10668.1"/>
    </source>
</evidence>
<dbReference type="AlphaFoldDB" id="A0A430JHZ0"/>
<comment type="caution">
    <text evidence="5">The sequence shown here is derived from an EMBL/GenBank/DDBJ whole genome shotgun (WGS) entry which is preliminary data.</text>
</comment>
<dbReference type="EMBL" id="RXHU01000015">
    <property type="protein sequence ID" value="RTE10668.1"/>
    <property type="molecule type" value="Genomic_DNA"/>
</dbReference>
<evidence type="ECO:0000256" key="1">
    <source>
        <dbReference type="ARBA" id="ARBA00010928"/>
    </source>
</evidence>
<evidence type="ECO:0000259" key="4">
    <source>
        <dbReference type="Pfam" id="PF02894"/>
    </source>
</evidence>
<dbReference type="PANTHER" id="PTHR43818:SF11">
    <property type="entry name" value="BCDNA.GH03377"/>
    <property type="match status" value="1"/>
</dbReference>
<dbReference type="Proteomes" id="UP000276128">
    <property type="component" value="Unassembled WGS sequence"/>
</dbReference>
<dbReference type="InterPro" id="IPR000683">
    <property type="entry name" value="Gfo/Idh/MocA-like_OxRdtase_N"/>
</dbReference>
<dbReference type="SUPFAM" id="SSF55347">
    <property type="entry name" value="Glyceraldehyde-3-phosphate dehydrogenase-like, C-terminal domain"/>
    <property type="match status" value="1"/>
</dbReference>
<feature type="domain" description="Gfo/Idh/MocA-like oxidoreductase N-terminal" evidence="3">
    <location>
        <begin position="5"/>
        <end position="124"/>
    </location>
</feature>
<dbReference type="InterPro" id="IPR004104">
    <property type="entry name" value="Gfo/Idh/MocA-like_OxRdtase_C"/>
</dbReference>
<dbReference type="Pfam" id="PF02894">
    <property type="entry name" value="GFO_IDH_MocA_C"/>
    <property type="match status" value="1"/>
</dbReference>
<accession>A0A430JHZ0</accession>
<keyword evidence="2" id="KW-0560">Oxidoreductase</keyword>
<protein>
    <submittedName>
        <fullName evidence="5">Gfo/Idh/MocA family oxidoreductase</fullName>
    </submittedName>
</protein>
<reference evidence="5 6" key="1">
    <citation type="submission" date="2018-12" db="EMBL/GenBank/DDBJ databases">
        <title>Bacillus ochoae sp. nov., Paenibacillus whitsoniae sp. nov., Paenibacillus spiritus sp. nov. Isolated from the Mars Exploration Rover during spacecraft assembly.</title>
        <authorList>
            <person name="Seuylemezian A."/>
            <person name="Vaishampayan P."/>
        </authorList>
    </citation>
    <scope>NUCLEOTIDE SEQUENCE [LARGE SCALE GENOMIC DNA]</scope>
    <source>
        <strain evidence="5 6">MER 54</strain>
    </source>
</reference>
<evidence type="ECO:0000259" key="3">
    <source>
        <dbReference type="Pfam" id="PF01408"/>
    </source>
</evidence>
<comment type="similarity">
    <text evidence="1">Belongs to the Gfo/Idh/MocA family.</text>
</comment>
<dbReference type="PANTHER" id="PTHR43818">
    <property type="entry name" value="BCDNA.GH03377"/>
    <property type="match status" value="1"/>
</dbReference>
<organism evidence="5 6">
    <name type="scientific">Paenibacillus whitsoniae</name>
    <dbReference type="NCBI Taxonomy" id="2496558"/>
    <lineage>
        <taxon>Bacteria</taxon>
        <taxon>Bacillati</taxon>
        <taxon>Bacillota</taxon>
        <taxon>Bacilli</taxon>
        <taxon>Bacillales</taxon>
        <taxon>Paenibacillaceae</taxon>
        <taxon>Paenibacillus</taxon>
    </lineage>
</organism>
<dbReference type="InterPro" id="IPR036291">
    <property type="entry name" value="NAD(P)-bd_dom_sf"/>
</dbReference>